<dbReference type="EMBL" id="MFEJ01000023">
    <property type="protein sequence ID" value="OGE79977.1"/>
    <property type="molecule type" value="Genomic_DNA"/>
</dbReference>
<gene>
    <name evidence="2" type="ORF">A2660_02675</name>
</gene>
<organism evidence="2 3">
    <name type="scientific">Candidatus Doudnabacteria bacterium RIFCSPHIGHO2_01_FULL_45_18</name>
    <dbReference type="NCBI Taxonomy" id="1817823"/>
    <lineage>
        <taxon>Bacteria</taxon>
        <taxon>Candidatus Doudnaibacteriota</taxon>
    </lineage>
</organism>
<dbReference type="Pfam" id="PF20803">
    <property type="entry name" value="PaaX_M"/>
    <property type="match status" value="1"/>
</dbReference>
<dbReference type="AlphaFoldDB" id="A0A1F5NQK9"/>
<accession>A0A1F5NQK9</accession>
<proteinExistence type="predicted"/>
<protein>
    <recommendedName>
        <fullName evidence="1">Transcriptional repressor PaaX-like central Cas2-like domain-containing protein</fullName>
    </recommendedName>
</protein>
<comment type="caution">
    <text evidence="2">The sequence shown here is derived from an EMBL/GenBank/DDBJ whole genome shotgun (WGS) entry which is preliminary data.</text>
</comment>
<dbReference type="Proteomes" id="UP000176233">
    <property type="component" value="Unassembled WGS sequence"/>
</dbReference>
<evidence type="ECO:0000313" key="3">
    <source>
        <dbReference type="Proteomes" id="UP000176233"/>
    </source>
</evidence>
<reference evidence="2 3" key="1">
    <citation type="journal article" date="2016" name="Nat. Commun.">
        <title>Thousands of microbial genomes shed light on interconnected biogeochemical processes in an aquifer system.</title>
        <authorList>
            <person name="Anantharaman K."/>
            <person name="Brown C.T."/>
            <person name="Hug L.A."/>
            <person name="Sharon I."/>
            <person name="Castelle C.J."/>
            <person name="Probst A.J."/>
            <person name="Thomas B.C."/>
            <person name="Singh A."/>
            <person name="Wilkins M.J."/>
            <person name="Karaoz U."/>
            <person name="Brodie E.L."/>
            <person name="Williams K.H."/>
            <person name="Hubbard S.S."/>
            <person name="Banfield J.F."/>
        </authorList>
    </citation>
    <scope>NUCLEOTIDE SEQUENCE [LARGE SCALE GENOMIC DNA]</scope>
</reference>
<sequence length="161" mass="18698">MSSRRAAARLTWELFKMISKVEPEGLVFKSYGQMNGINLTRSGYLKKLKRFEKHGLVKKTKTANGHVFVITKKAKFLRSKAVTKKTRTDGFSTLIIFDIPEEKHNARDMFRRFLVRNGYTQIKESCFLSPFEISQDIRDLIEELKLKSDISIFSAKMNLLE</sequence>
<feature type="domain" description="Transcriptional repressor PaaX-like central Cas2-like" evidence="1">
    <location>
        <begin position="88"/>
        <end position="157"/>
    </location>
</feature>
<dbReference type="InterPro" id="IPR048846">
    <property type="entry name" value="PaaX-like_central"/>
</dbReference>
<name>A0A1F5NQK9_9BACT</name>
<evidence type="ECO:0000259" key="1">
    <source>
        <dbReference type="Pfam" id="PF20803"/>
    </source>
</evidence>
<evidence type="ECO:0000313" key="2">
    <source>
        <dbReference type="EMBL" id="OGE79977.1"/>
    </source>
</evidence>